<name>A0A0G0QQA2_9BACT</name>
<reference evidence="10 11" key="1">
    <citation type="journal article" date="2015" name="Nature">
        <title>rRNA introns, odd ribosomes, and small enigmatic genomes across a large radiation of phyla.</title>
        <authorList>
            <person name="Brown C.T."/>
            <person name="Hug L.A."/>
            <person name="Thomas B.C."/>
            <person name="Sharon I."/>
            <person name="Castelle C.J."/>
            <person name="Singh A."/>
            <person name="Wilkins M.J."/>
            <person name="Williams K.H."/>
            <person name="Banfield J.F."/>
        </authorList>
    </citation>
    <scope>NUCLEOTIDE SEQUENCE [LARGE SCALE GENOMIC DNA]</scope>
</reference>
<dbReference type="EMBL" id="LBYB01000003">
    <property type="protein sequence ID" value="KKR42308.1"/>
    <property type="molecule type" value="Genomic_DNA"/>
</dbReference>
<dbReference type="AlphaFoldDB" id="A0A0G0QQA2"/>
<keyword evidence="2 10" id="KW-0489">Methyltransferase</keyword>
<dbReference type="PATRIC" id="fig|1618431.3.peg.561"/>
<keyword evidence="3" id="KW-0808">Transferase</keyword>
<dbReference type="InterPro" id="IPR017985">
    <property type="entry name" value="MeTrfase_CN4_CS"/>
</dbReference>
<evidence type="ECO:0000256" key="3">
    <source>
        <dbReference type="ARBA" id="ARBA00022679"/>
    </source>
</evidence>
<protein>
    <recommendedName>
        <fullName evidence="8">Methyltransferase</fullName>
        <ecNumber evidence="8">2.1.1.-</ecNumber>
    </recommendedName>
</protein>
<evidence type="ECO:0000313" key="10">
    <source>
        <dbReference type="EMBL" id="KKR42308.1"/>
    </source>
</evidence>
<evidence type="ECO:0000259" key="9">
    <source>
        <dbReference type="Pfam" id="PF01555"/>
    </source>
</evidence>
<evidence type="ECO:0000256" key="4">
    <source>
        <dbReference type="ARBA" id="ARBA00022691"/>
    </source>
</evidence>
<dbReference type="GO" id="GO:0005737">
    <property type="term" value="C:cytoplasm"/>
    <property type="evidence" value="ECO:0007669"/>
    <property type="project" value="TreeGrafter"/>
</dbReference>
<evidence type="ECO:0000256" key="2">
    <source>
        <dbReference type="ARBA" id="ARBA00022603"/>
    </source>
</evidence>
<dbReference type="Gene3D" id="3.40.50.150">
    <property type="entry name" value="Vaccinia Virus protein VP39"/>
    <property type="match status" value="1"/>
</dbReference>
<dbReference type="Pfam" id="PF01555">
    <property type="entry name" value="N6_N4_Mtase"/>
    <property type="match status" value="1"/>
</dbReference>
<dbReference type="PRINTS" id="PR00508">
    <property type="entry name" value="S21N4MTFRASE"/>
</dbReference>
<keyword evidence="6" id="KW-0238">DNA-binding</keyword>
<dbReference type="EC" id="2.1.1.-" evidence="8"/>
<evidence type="ECO:0000256" key="6">
    <source>
        <dbReference type="ARBA" id="ARBA00023125"/>
    </source>
</evidence>
<dbReference type="GO" id="GO:0015667">
    <property type="term" value="F:site-specific DNA-methyltransferase (cytosine-N4-specific) activity"/>
    <property type="evidence" value="ECO:0007669"/>
    <property type="project" value="UniProtKB-EC"/>
</dbReference>
<dbReference type="InterPro" id="IPR002941">
    <property type="entry name" value="DNA_methylase_N4/N6"/>
</dbReference>
<dbReference type="InterPro" id="IPR001091">
    <property type="entry name" value="RM_Methyltransferase"/>
</dbReference>
<feature type="domain" description="DNA methylase N-4/N-6" evidence="9">
    <location>
        <begin position="28"/>
        <end position="236"/>
    </location>
</feature>
<comment type="catalytic activity">
    <reaction evidence="7">
        <text>a 2'-deoxycytidine in DNA + S-adenosyl-L-methionine = an N(4)-methyl-2'-deoxycytidine in DNA + S-adenosyl-L-homocysteine + H(+)</text>
        <dbReference type="Rhea" id="RHEA:16857"/>
        <dbReference type="Rhea" id="RHEA-COMP:11369"/>
        <dbReference type="Rhea" id="RHEA-COMP:13674"/>
        <dbReference type="ChEBI" id="CHEBI:15378"/>
        <dbReference type="ChEBI" id="CHEBI:57856"/>
        <dbReference type="ChEBI" id="CHEBI:59789"/>
        <dbReference type="ChEBI" id="CHEBI:85452"/>
        <dbReference type="ChEBI" id="CHEBI:137933"/>
        <dbReference type="EC" id="2.1.1.113"/>
    </reaction>
</comment>
<evidence type="ECO:0000256" key="8">
    <source>
        <dbReference type="RuleBase" id="RU362026"/>
    </source>
</evidence>
<dbReference type="SUPFAM" id="SSF53335">
    <property type="entry name" value="S-adenosyl-L-methionine-dependent methyltransferases"/>
    <property type="match status" value="1"/>
</dbReference>
<organism evidence="10 11">
    <name type="scientific">Candidatus Daviesbacteria bacterium GW2011_GWC2_40_12</name>
    <dbReference type="NCBI Taxonomy" id="1618431"/>
    <lineage>
        <taxon>Bacteria</taxon>
        <taxon>Candidatus Daviesiibacteriota</taxon>
    </lineage>
</organism>
<dbReference type="GO" id="GO:0003677">
    <property type="term" value="F:DNA binding"/>
    <property type="evidence" value="ECO:0007669"/>
    <property type="project" value="UniProtKB-KW"/>
</dbReference>
<proteinExistence type="inferred from homology"/>
<evidence type="ECO:0000313" key="11">
    <source>
        <dbReference type="Proteomes" id="UP000034881"/>
    </source>
</evidence>
<gene>
    <name evidence="10" type="ORF">UT77_C0003G0103</name>
</gene>
<dbReference type="CDD" id="cd02440">
    <property type="entry name" value="AdoMet_MTases"/>
    <property type="match status" value="1"/>
</dbReference>
<dbReference type="PANTHER" id="PTHR13370">
    <property type="entry name" value="RNA METHYLASE-RELATED"/>
    <property type="match status" value="1"/>
</dbReference>
<comment type="caution">
    <text evidence="10">The sequence shown here is derived from an EMBL/GenBank/DDBJ whole genome shotgun (WGS) entry which is preliminary data.</text>
</comment>
<keyword evidence="5" id="KW-0680">Restriction system</keyword>
<keyword evidence="4" id="KW-0949">S-adenosyl-L-methionine</keyword>
<dbReference type="Proteomes" id="UP000034881">
    <property type="component" value="Unassembled WGS sequence"/>
</dbReference>
<comment type="similarity">
    <text evidence="1">Belongs to the N(4)/N(6)-methyltransferase family. N(4) subfamily.</text>
</comment>
<evidence type="ECO:0000256" key="5">
    <source>
        <dbReference type="ARBA" id="ARBA00022747"/>
    </source>
</evidence>
<sequence>MNSINDYLNKIICGDCIEVMQKMPNKSIDLAVTSPPYNLKNSTGNGMKDGRGGKWANAALQNGYSHHDDCMPHEKYVAWQRKCLEEMMRLLKDDGAIFYNHKWRVQNGLLQDRQDIVSGFPVRQIIIWHRNGGINFNKGYFLPTYEVIYLIAKKNFKLAPKANALGDVWDMGQDLNNPHPAPFPVELIERIIGSTTAEIVLDPFMGSGTTAVAAKNLGRKYIGIDVSPEYCQMAEERIKKGHFNGKKQQDLLSLFPQDCSV</sequence>
<dbReference type="GO" id="GO:0032259">
    <property type="term" value="P:methylation"/>
    <property type="evidence" value="ECO:0007669"/>
    <property type="project" value="UniProtKB-KW"/>
</dbReference>
<dbReference type="PROSITE" id="PS00093">
    <property type="entry name" value="N4_MTASE"/>
    <property type="match status" value="1"/>
</dbReference>
<accession>A0A0G0QQA2</accession>
<evidence type="ECO:0000256" key="1">
    <source>
        <dbReference type="ARBA" id="ARBA00010203"/>
    </source>
</evidence>
<dbReference type="PANTHER" id="PTHR13370:SF3">
    <property type="entry name" value="TRNA (GUANINE(10)-N2)-METHYLTRANSFERASE HOMOLOG"/>
    <property type="match status" value="1"/>
</dbReference>
<dbReference type="GO" id="GO:0009307">
    <property type="term" value="P:DNA restriction-modification system"/>
    <property type="evidence" value="ECO:0007669"/>
    <property type="project" value="UniProtKB-KW"/>
</dbReference>
<dbReference type="GO" id="GO:0008170">
    <property type="term" value="F:N-methyltransferase activity"/>
    <property type="evidence" value="ECO:0007669"/>
    <property type="project" value="InterPro"/>
</dbReference>
<evidence type="ECO:0000256" key="7">
    <source>
        <dbReference type="ARBA" id="ARBA00049120"/>
    </source>
</evidence>
<dbReference type="InterPro" id="IPR029063">
    <property type="entry name" value="SAM-dependent_MTases_sf"/>
</dbReference>